<gene>
    <name evidence="1" type="ORF">Lupro_09815</name>
</gene>
<organism evidence="1 2">
    <name type="scientific">Lutibacter profundi</name>
    <dbReference type="NCBI Taxonomy" id="1622118"/>
    <lineage>
        <taxon>Bacteria</taxon>
        <taxon>Pseudomonadati</taxon>
        <taxon>Bacteroidota</taxon>
        <taxon>Flavobacteriia</taxon>
        <taxon>Flavobacteriales</taxon>
        <taxon>Flavobacteriaceae</taxon>
        <taxon>Lutibacter</taxon>
    </lineage>
</organism>
<evidence type="ECO:0000313" key="2">
    <source>
        <dbReference type="Proteomes" id="UP000059672"/>
    </source>
</evidence>
<reference evidence="2" key="1">
    <citation type="submission" date="2015-12" db="EMBL/GenBank/DDBJ databases">
        <title>Complete genome sequence of Lutibacter profundus strain LP1.</title>
        <authorList>
            <person name="Wissuwa J."/>
            <person name="Le Moine Bauer S."/>
            <person name="Stokke R."/>
            <person name="Dahle H."/>
            <person name="Steen I.H."/>
        </authorList>
    </citation>
    <scope>NUCLEOTIDE SEQUENCE [LARGE SCALE GENOMIC DNA]</scope>
    <source>
        <strain evidence="2">LP1</strain>
    </source>
</reference>
<dbReference type="EMBL" id="CP013355">
    <property type="protein sequence ID" value="AMC11545.1"/>
    <property type="molecule type" value="Genomic_DNA"/>
</dbReference>
<evidence type="ECO:0000313" key="1">
    <source>
        <dbReference type="EMBL" id="AMC11545.1"/>
    </source>
</evidence>
<keyword evidence="2" id="KW-1185">Reference proteome</keyword>
<accession>A0A120IEF9</accession>
<reference evidence="1 2" key="2">
    <citation type="journal article" date="2016" name="Int. J. Syst. Evol. Microbiol.">
        <title>Lutibacter profundi sp. nov., isolated from a deep-sea hydrothermal system on the Arctic Mid-Ocean Ridge and emended description of the genus Lutibacter.</title>
        <authorList>
            <person name="Le Moine Bauer S."/>
            <person name="Roalkvam I."/>
            <person name="Steen I.H."/>
            <person name="Dahle H."/>
        </authorList>
    </citation>
    <scope>NUCLEOTIDE SEQUENCE [LARGE SCALE GENOMIC DNA]</scope>
    <source>
        <strain evidence="1 2">LP1</strain>
    </source>
</reference>
<sequence>MQNINYLLFILLFYKHTLNAQTVEPSKGIDKNKFQIELESIYSIDKKENNGLSKSISTPNFLFRYGFLKNIELQIAIPIIKEKYYEENELVYATHKFDDTQLGFSVNLWNQKKWLPEAAFMTRIYLHYLSNLNFNYVGQTFSLNLSNTLTKKLNLNYNIGYAFEKNTQLSSFIITNLTYKLFLKGLIFLEFSGNNTKTHNFLQNITTGLSYNIEESLTLDFSIAKGLNHSLFYTGARATWIINTK</sequence>
<dbReference type="AlphaFoldDB" id="A0A120IEF9"/>
<evidence type="ECO:0008006" key="3">
    <source>
        <dbReference type="Google" id="ProtNLM"/>
    </source>
</evidence>
<dbReference type="Proteomes" id="UP000059672">
    <property type="component" value="Chromosome"/>
</dbReference>
<dbReference type="OrthoDB" id="1014491at2"/>
<dbReference type="KEGG" id="lut:Lupro_09815"/>
<dbReference type="RefSeq" id="WP_068209491.1">
    <property type="nucleotide sequence ID" value="NZ_CP013355.1"/>
</dbReference>
<name>A0A120IEF9_9FLAO</name>
<protein>
    <recommendedName>
        <fullName evidence="3">Transporter</fullName>
    </recommendedName>
</protein>
<proteinExistence type="predicted"/>
<dbReference type="STRING" id="1622118.Lupro_09815"/>